<dbReference type="AlphaFoldDB" id="A0A7Y7PRG6"/>
<accession>A0A7Y7PRG6</accession>
<dbReference type="RefSeq" id="WP_176909215.1">
    <property type="nucleotide sequence ID" value="NZ_JABKAU010000027.1"/>
</dbReference>
<gene>
    <name evidence="1" type="ORF">HW554_14080</name>
</gene>
<dbReference type="InterPro" id="IPR011042">
    <property type="entry name" value="6-blade_b-propeller_TolB-like"/>
</dbReference>
<sequence>MTKLPTEAGAFDLVCTPDWLYYRVQRTRLRHVPYAYFKTDTVHNVAVTEQEFNEAKYCGAAGPYQDGEEVVYLPGGNTLRCFYQESVVRLFTPDGTLRRALPDAIAPVCSFYSIALDVQGHLWTADPCYHQVAQYDVTTGRQFFALGGSEAWEPGEFDHPEDIAVYEEHAFISDMGHQRVVLMNTRTKRFGTYRTFEQPVWQYRRFQKHELVRLNDGIYLL</sequence>
<dbReference type="EMBL" id="JABKAU010000027">
    <property type="protein sequence ID" value="NVO32342.1"/>
    <property type="molecule type" value="Genomic_DNA"/>
</dbReference>
<proteinExistence type="predicted"/>
<protein>
    <recommendedName>
        <fullName evidence="3">SMP-30/Gluconolactonase/LRE-like region domain-containing protein</fullName>
    </recommendedName>
</protein>
<dbReference type="Gene3D" id="2.120.10.30">
    <property type="entry name" value="TolB, C-terminal domain"/>
    <property type="match status" value="1"/>
</dbReference>
<organism evidence="1 2">
    <name type="scientific">Hymenobacter lapidiphilus</name>
    <dbReference type="NCBI Taxonomy" id="2608003"/>
    <lineage>
        <taxon>Bacteria</taxon>
        <taxon>Pseudomonadati</taxon>
        <taxon>Bacteroidota</taxon>
        <taxon>Cytophagia</taxon>
        <taxon>Cytophagales</taxon>
        <taxon>Hymenobacteraceae</taxon>
        <taxon>Hymenobacter</taxon>
    </lineage>
</organism>
<dbReference type="SUPFAM" id="SSF101898">
    <property type="entry name" value="NHL repeat"/>
    <property type="match status" value="1"/>
</dbReference>
<dbReference type="Proteomes" id="UP000565521">
    <property type="component" value="Unassembled WGS sequence"/>
</dbReference>
<keyword evidence="2" id="KW-1185">Reference proteome</keyword>
<name>A0A7Y7PRG6_9BACT</name>
<reference evidence="1 2" key="1">
    <citation type="submission" date="2020-05" db="EMBL/GenBank/DDBJ databases">
        <title>Hymenobacter terrestris sp. nov. and Hymenobacter lapidiphilus sp. nov., isolated from regoliths in Antarctica.</title>
        <authorList>
            <person name="Sedlacek I."/>
            <person name="Pantucek R."/>
            <person name="Zeman M."/>
            <person name="Holochova P."/>
            <person name="Kralova S."/>
            <person name="Stankova E."/>
            <person name="Sedo O."/>
            <person name="Micenkova L."/>
            <person name="Svec P."/>
            <person name="Gupta V."/>
            <person name="Sood U."/>
            <person name="Korpole U.S."/>
            <person name="Lal R."/>
        </authorList>
    </citation>
    <scope>NUCLEOTIDE SEQUENCE [LARGE SCALE GENOMIC DNA]</scope>
    <source>
        <strain evidence="1 2">P5342</strain>
    </source>
</reference>
<evidence type="ECO:0000313" key="1">
    <source>
        <dbReference type="EMBL" id="NVO32342.1"/>
    </source>
</evidence>
<evidence type="ECO:0000313" key="2">
    <source>
        <dbReference type="Proteomes" id="UP000565521"/>
    </source>
</evidence>
<comment type="caution">
    <text evidence="1">The sequence shown here is derived from an EMBL/GenBank/DDBJ whole genome shotgun (WGS) entry which is preliminary data.</text>
</comment>
<evidence type="ECO:0008006" key="3">
    <source>
        <dbReference type="Google" id="ProtNLM"/>
    </source>
</evidence>